<protein>
    <submittedName>
        <fullName evidence="1">Uncharacterized protein (DUF1015 family)</fullName>
    </submittedName>
</protein>
<dbReference type="RefSeq" id="WP_204664761.1">
    <property type="nucleotide sequence ID" value="NZ_JAFBDT010000017.1"/>
</dbReference>
<comment type="caution">
    <text evidence="1">The sequence shown here is derived from an EMBL/GenBank/DDBJ whole genome shotgun (WGS) entry which is preliminary data.</text>
</comment>
<gene>
    <name evidence="1" type="ORF">JOC49_001935</name>
</gene>
<organism evidence="1 2">
    <name type="scientific">Fusibacter tunisiensis</name>
    <dbReference type="NCBI Taxonomy" id="1008308"/>
    <lineage>
        <taxon>Bacteria</taxon>
        <taxon>Bacillati</taxon>
        <taxon>Bacillota</taxon>
        <taxon>Clostridia</taxon>
        <taxon>Eubacteriales</taxon>
        <taxon>Eubacteriales Family XII. Incertae Sedis</taxon>
        <taxon>Fusibacter</taxon>
    </lineage>
</organism>
<evidence type="ECO:0000313" key="2">
    <source>
        <dbReference type="Proteomes" id="UP000767854"/>
    </source>
</evidence>
<name>A0ABS2MSP3_9FIRM</name>
<dbReference type="Pfam" id="PF06245">
    <property type="entry name" value="DUF1015"/>
    <property type="match status" value="1"/>
</dbReference>
<dbReference type="Proteomes" id="UP000767854">
    <property type="component" value="Unassembled WGS sequence"/>
</dbReference>
<dbReference type="InterPro" id="IPR008323">
    <property type="entry name" value="UCP033563"/>
</dbReference>
<accession>A0ABS2MSP3</accession>
<sequence>MAVVKPFKGILPKEDLVEKVASLPYDVMNREEAKKMAEGNPYSFLHVVRSEIDLPDTVGDYEPLVYQTSRKTLDRFIEEEIMNQDDQDNYYIYRQLMNGRVQTGIVACTSIDDYMNDVIKKHEFTRPTKEIDRINNFDYCDANTEPIFLTYRKNDTINQIVNDWIKFHMPLFNFTTDDDITHIFWRLDDPELVKQIHTIFESIDYLYIADGHHRSASSVKVGLKRREEFPDYDGTEEFNFFMSVIFPDEDLFIMDYNRVVKDLNGNSTESFLSKVSEKFDVEKLSQTEPYKPMKRATFGMYLEGDWYRLEAKSGIYDANDPVDRLDVSILQKNLLDPILGIENPRTDERIDFVGGIRGLKELEKRVNNNFKVAFSMYPTTMDDLIGIADAGEVMPPKSTWFEPKLRSGLFVHRLK</sequence>
<dbReference type="EMBL" id="JAFBDT010000017">
    <property type="protein sequence ID" value="MBM7562385.1"/>
    <property type="molecule type" value="Genomic_DNA"/>
</dbReference>
<evidence type="ECO:0000313" key="1">
    <source>
        <dbReference type="EMBL" id="MBM7562385.1"/>
    </source>
</evidence>
<reference evidence="1 2" key="1">
    <citation type="submission" date="2021-01" db="EMBL/GenBank/DDBJ databases">
        <title>Genomic Encyclopedia of Type Strains, Phase IV (KMG-IV): sequencing the most valuable type-strain genomes for metagenomic binning, comparative biology and taxonomic classification.</title>
        <authorList>
            <person name="Goeker M."/>
        </authorList>
    </citation>
    <scope>NUCLEOTIDE SEQUENCE [LARGE SCALE GENOMIC DNA]</scope>
    <source>
        <strain evidence="1 2">DSM 24436</strain>
    </source>
</reference>
<dbReference type="PIRSF" id="PIRSF033563">
    <property type="entry name" value="UCP033563"/>
    <property type="match status" value="1"/>
</dbReference>
<keyword evidence="2" id="KW-1185">Reference proteome</keyword>
<proteinExistence type="predicted"/>
<dbReference type="PANTHER" id="PTHR36454:SF1">
    <property type="entry name" value="DUF1015 DOMAIN-CONTAINING PROTEIN"/>
    <property type="match status" value="1"/>
</dbReference>
<dbReference type="PANTHER" id="PTHR36454">
    <property type="entry name" value="LMO2823 PROTEIN"/>
    <property type="match status" value="1"/>
</dbReference>